<organism evidence="1">
    <name type="scientific">marine metagenome</name>
    <dbReference type="NCBI Taxonomy" id="408172"/>
    <lineage>
        <taxon>unclassified sequences</taxon>
        <taxon>metagenomes</taxon>
        <taxon>ecological metagenomes</taxon>
    </lineage>
</organism>
<dbReference type="AlphaFoldDB" id="A0A381Q9U1"/>
<sequence length="142" mass="15746">VEVAPVLDRRYRDTRVGDGFSPGLLLFVVPGTEGDMVNTAASHVHPRPRPRGAKVYDRSDLVLIGPETQTSTVLADVFEAHDVSKEPCRRVRIDHIEQHAVEGVYSEFGGNVRMNRRSGRRFACGGPGHDFEDQPVWILAAQ</sequence>
<accession>A0A381Q9U1</accession>
<gene>
    <name evidence="1" type="ORF">METZ01_LOCUS28945</name>
</gene>
<dbReference type="EMBL" id="UINC01001264">
    <property type="protein sequence ID" value="SUZ76091.1"/>
    <property type="molecule type" value="Genomic_DNA"/>
</dbReference>
<feature type="non-terminal residue" evidence="1">
    <location>
        <position position="1"/>
    </location>
</feature>
<name>A0A381Q9U1_9ZZZZ</name>
<protein>
    <submittedName>
        <fullName evidence="1">Uncharacterized protein</fullName>
    </submittedName>
</protein>
<proteinExistence type="predicted"/>
<evidence type="ECO:0000313" key="1">
    <source>
        <dbReference type="EMBL" id="SUZ76091.1"/>
    </source>
</evidence>
<reference evidence="1" key="1">
    <citation type="submission" date="2018-05" db="EMBL/GenBank/DDBJ databases">
        <authorList>
            <person name="Lanie J.A."/>
            <person name="Ng W.-L."/>
            <person name="Kazmierczak K.M."/>
            <person name="Andrzejewski T.M."/>
            <person name="Davidsen T.M."/>
            <person name="Wayne K.J."/>
            <person name="Tettelin H."/>
            <person name="Glass J.I."/>
            <person name="Rusch D."/>
            <person name="Podicherti R."/>
            <person name="Tsui H.-C.T."/>
            <person name="Winkler M.E."/>
        </authorList>
    </citation>
    <scope>NUCLEOTIDE SEQUENCE</scope>
</reference>